<reference evidence="1 2" key="1">
    <citation type="journal article" date="2016" name="Nat. Commun.">
        <title>Thousands of microbial genomes shed light on interconnected biogeochemical processes in an aquifer system.</title>
        <authorList>
            <person name="Anantharaman K."/>
            <person name="Brown C.T."/>
            <person name="Hug L.A."/>
            <person name="Sharon I."/>
            <person name="Castelle C.J."/>
            <person name="Probst A.J."/>
            <person name="Thomas B.C."/>
            <person name="Singh A."/>
            <person name="Wilkins M.J."/>
            <person name="Karaoz U."/>
            <person name="Brodie E.L."/>
            <person name="Williams K.H."/>
            <person name="Hubbard S.S."/>
            <person name="Banfield J.F."/>
        </authorList>
    </citation>
    <scope>NUCLEOTIDE SEQUENCE [LARGE SCALE GENOMIC DNA]</scope>
</reference>
<protein>
    <submittedName>
        <fullName evidence="1">Uncharacterized protein</fullName>
    </submittedName>
</protein>
<accession>A0A1F7X4H6</accession>
<sequence length="75" mass="8559">MKVWELEEALSSLDKNLEVVMPGEDGFGYLPLDNIEETKAILHEEEYNDGLGIVEERSYELDNGEGSVEVVVMRW</sequence>
<dbReference type="Proteomes" id="UP000176939">
    <property type="component" value="Unassembled WGS sequence"/>
</dbReference>
<dbReference type="EMBL" id="MGFQ01000024">
    <property type="protein sequence ID" value="OGM09195.1"/>
    <property type="molecule type" value="Genomic_DNA"/>
</dbReference>
<evidence type="ECO:0000313" key="1">
    <source>
        <dbReference type="EMBL" id="OGM09195.1"/>
    </source>
</evidence>
<name>A0A1F7X4H6_9BACT</name>
<comment type="caution">
    <text evidence="1">The sequence shown here is derived from an EMBL/GenBank/DDBJ whole genome shotgun (WGS) entry which is preliminary data.</text>
</comment>
<gene>
    <name evidence="1" type="ORF">A2Z67_04615</name>
</gene>
<dbReference type="AlphaFoldDB" id="A0A1F7X4H6"/>
<organism evidence="1 2">
    <name type="scientific">Candidatus Woesebacteria bacterium RBG_13_36_22</name>
    <dbReference type="NCBI Taxonomy" id="1802478"/>
    <lineage>
        <taxon>Bacteria</taxon>
        <taxon>Candidatus Woeseibacteriota</taxon>
    </lineage>
</organism>
<proteinExistence type="predicted"/>
<evidence type="ECO:0000313" key="2">
    <source>
        <dbReference type="Proteomes" id="UP000176939"/>
    </source>
</evidence>